<dbReference type="RefSeq" id="WP_182872452.1">
    <property type="nucleotide sequence ID" value="NZ_AP022639.1"/>
</dbReference>
<dbReference type="PANTHER" id="PTHR11669">
    <property type="entry name" value="REPLICATION FACTOR C / DNA POLYMERASE III GAMMA-TAU SUBUNIT"/>
    <property type="match status" value="1"/>
</dbReference>
<feature type="domain" description="AAA+ ATPase" evidence="1">
    <location>
        <begin position="34"/>
        <end position="180"/>
    </location>
</feature>
<dbReference type="CDD" id="cd00009">
    <property type="entry name" value="AAA"/>
    <property type="match status" value="1"/>
</dbReference>
<protein>
    <recommendedName>
        <fullName evidence="1">AAA+ ATPase domain-containing protein</fullName>
    </recommendedName>
</protein>
<dbReference type="AlphaFoldDB" id="A0A809Y6V6"/>
<accession>A0A809Y6V6</accession>
<evidence type="ECO:0000259" key="1">
    <source>
        <dbReference type="SMART" id="SM00382"/>
    </source>
</evidence>
<dbReference type="InterPro" id="IPR050238">
    <property type="entry name" value="DNA_Rep/Repair_Clamp_Loader"/>
</dbReference>
<dbReference type="GO" id="GO:0006261">
    <property type="term" value="P:DNA-templated DNA replication"/>
    <property type="evidence" value="ECO:0007669"/>
    <property type="project" value="TreeGrafter"/>
</dbReference>
<dbReference type="SUPFAM" id="SSF52540">
    <property type="entry name" value="P-loop containing nucleoside triphosphate hydrolases"/>
    <property type="match status" value="1"/>
</dbReference>
<sequence>MTDLAIKYRPRRFSEIVGQDPLVSWMREQIRSGAGRSVLVAGPVGTGKTTSGLIYAKALLCGSPLDGEACGACDECREFGENGRNMPSFHALECGEHSTVEEVKDLLEAARHAPFLAPRRVLMLDEVHNLSRRASDALLRILEAPPQWTSFILLTYRLNLISGALRSRLSSFELSTLNEAEAFRLLVDVCDREGLPYDQEGFRLIFKAASGGPREMLRAVEKTSQFGPVDGAHVRLALNLNFEDRLTAFARALMVGDLEGQLREVEEWPDTAERKLDFLHQFFVFQYFDGCRRLRREDPLMRSVGAETQEQLVAAFAARASASGCEPEAYWESVIAALTSNTKVTEHSLAMIVSRVNRLFKPVSPIGGEVGKPRALSAKPVLRVRSSGSAAEDRTFLSWDEIRPHWQAASLLPQRYGVLFNLRLTISRSELDRPDSGGNARLVSKLTHELGMRLKDWCGAASPVLHWMYRHEWDDETGQRTRILLSVPDNHVAAALAWLRLKFVPRVSRMCDLKVQIACRPGMSQEDRVRFHWQGVRALSRSLGPRFTARADVGPLSPLVDLLKIPLRWRAQVRRISNMQARGMSASLTGGPKRNDESGMAWLSALSDGAWRVLDTGWELREYEARKAERERRDVALAKLAALLPGADDARRESIHLEMELLKSSWSSDPMNWRRGWSGWWLPVTRVKPG</sequence>
<name>A0A809Y6V6_9BRAD</name>
<dbReference type="Pfam" id="PF13177">
    <property type="entry name" value="DNA_pol3_delta2"/>
    <property type="match status" value="1"/>
</dbReference>
<proteinExistence type="predicted"/>
<gene>
    <name evidence="2" type="ORF">XF3B_07580</name>
</gene>
<dbReference type="EMBL" id="AP023093">
    <property type="protein sequence ID" value="BCE35727.1"/>
    <property type="molecule type" value="Genomic_DNA"/>
</dbReference>
<dbReference type="InterPro" id="IPR003593">
    <property type="entry name" value="AAA+_ATPase"/>
</dbReference>
<dbReference type="InterPro" id="IPR027417">
    <property type="entry name" value="P-loop_NTPase"/>
</dbReference>
<reference evidence="2" key="1">
    <citation type="submission" date="2020-05" db="EMBL/GenBank/DDBJ databases">
        <title>Complete genome sequence of Bradyrhizobium diazoefficiens XF3 isolated from soybean nodule.</title>
        <authorList>
            <person name="Noda R."/>
            <person name="Kakizaki K."/>
            <person name="Minamisawa K."/>
        </authorList>
    </citation>
    <scope>NUCLEOTIDE SEQUENCE</scope>
    <source>
        <strain evidence="2">XF3</strain>
    </source>
</reference>
<dbReference type="PANTHER" id="PTHR11669:SF0">
    <property type="entry name" value="PROTEIN STICHEL-LIKE 2"/>
    <property type="match status" value="1"/>
</dbReference>
<evidence type="ECO:0000313" key="2">
    <source>
        <dbReference type="EMBL" id="BCE35727.1"/>
    </source>
</evidence>
<organism evidence="2">
    <name type="scientific">Bradyrhizobium diazoefficiens</name>
    <dbReference type="NCBI Taxonomy" id="1355477"/>
    <lineage>
        <taxon>Bacteria</taxon>
        <taxon>Pseudomonadati</taxon>
        <taxon>Pseudomonadota</taxon>
        <taxon>Alphaproteobacteria</taxon>
        <taxon>Hyphomicrobiales</taxon>
        <taxon>Nitrobacteraceae</taxon>
        <taxon>Bradyrhizobium</taxon>
    </lineage>
</organism>
<dbReference type="SMART" id="SM00382">
    <property type="entry name" value="AAA"/>
    <property type="match status" value="1"/>
</dbReference>
<dbReference type="Gene3D" id="3.40.50.300">
    <property type="entry name" value="P-loop containing nucleotide triphosphate hydrolases"/>
    <property type="match status" value="1"/>
</dbReference>